<evidence type="ECO:0008006" key="5">
    <source>
        <dbReference type="Google" id="ProtNLM"/>
    </source>
</evidence>
<keyword evidence="2" id="KW-0732">Signal</keyword>
<dbReference type="Proteomes" id="UP001500889">
    <property type="component" value="Chromosome E"/>
</dbReference>
<proteinExistence type="predicted"/>
<evidence type="ECO:0000313" key="3">
    <source>
        <dbReference type="EMBL" id="BFG04525.1"/>
    </source>
</evidence>
<gene>
    <name evidence="3" type="ORF">DMAD_03472</name>
</gene>
<accession>A0AAU9G7J9</accession>
<protein>
    <recommendedName>
        <fullName evidence="5">Secreted peptide</fullName>
    </recommendedName>
</protein>
<reference evidence="3 4" key="1">
    <citation type="submission" date="2024-02" db="EMBL/GenBank/DDBJ databases">
        <title>A chromosome-level genome assembly of Drosophila madeirensis, a fruit fly species endemic to Madeira island.</title>
        <authorList>
            <person name="Tomihara K."/>
            <person name="Llopart A."/>
            <person name="Yamamoto D."/>
        </authorList>
    </citation>
    <scope>NUCLEOTIDE SEQUENCE [LARGE SCALE GENOMIC DNA]</scope>
    <source>
        <strain evidence="3 4">RF1</strain>
    </source>
</reference>
<evidence type="ECO:0000256" key="1">
    <source>
        <dbReference type="SAM" id="MobiDB-lite"/>
    </source>
</evidence>
<name>A0AAU9G7J9_DROMD</name>
<dbReference type="AlphaFoldDB" id="A0AAU9G7J9"/>
<keyword evidence="4" id="KW-1185">Reference proteome</keyword>
<dbReference type="EMBL" id="AP029267">
    <property type="protein sequence ID" value="BFG04525.1"/>
    <property type="molecule type" value="Genomic_DNA"/>
</dbReference>
<organism evidence="3 4">
    <name type="scientific">Drosophila madeirensis</name>
    <name type="common">Fruit fly</name>
    <dbReference type="NCBI Taxonomy" id="30013"/>
    <lineage>
        <taxon>Eukaryota</taxon>
        <taxon>Metazoa</taxon>
        <taxon>Ecdysozoa</taxon>
        <taxon>Arthropoda</taxon>
        <taxon>Hexapoda</taxon>
        <taxon>Insecta</taxon>
        <taxon>Pterygota</taxon>
        <taxon>Neoptera</taxon>
        <taxon>Endopterygota</taxon>
        <taxon>Diptera</taxon>
        <taxon>Brachycera</taxon>
        <taxon>Muscomorpha</taxon>
        <taxon>Ephydroidea</taxon>
        <taxon>Drosophilidae</taxon>
        <taxon>Drosophila</taxon>
        <taxon>Sophophora</taxon>
    </lineage>
</organism>
<feature type="region of interest" description="Disordered" evidence="1">
    <location>
        <begin position="52"/>
        <end position="81"/>
    </location>
</feature>
<feature type="compositionally biased region" description="Low complexity" evidence="1">
    <location>
        <begin position="62"/>
        <end position="71"/>
    </location>
</feature>
<evidence type="ECO:0000256" key="2">
    <source>
        <dbReference type="SAM" id="SignalP"/>
    </source>
</evidence>
<sequence length="81" mass="9240">MMRHPLLLLLLLLPLLLVLVEAGQGMRLRFPNGYRLRLSGLPPQIVGKGQVIASRSHMSHRPQPQLQPQHPSRWLTGKTRH</sequence>
<feature type="signal peptide" evidence="2">
    <location>
        <begin position="1"/>
        <end position="22"/>
    </location>
</feature>
<evidence type="ECO:0000313" key="4">
    <source>
        <dbReference type="Proteomes" id="UP001500889"/>
    </source>
</evidence>
<feature type="chain" id="PRO_5043953190" description="Secreted peptide" evidence="2">
    <location>
        <begin position="23"/>
        <end position="81"/>
    </location>
</feature>